<proteinExistence type="predicted"/>
<dbReference type="EMBL" id="CP067378">
    <property type="protein sequence ID" value="QYS88825.1"/>
    <property type="molecule type" value="Genomic_DNA"/>
</dbReference>
<dbReference type="AlphaFoldDB" id="A0A8G0KWC9"/>
<dbReference type="Proteomes" id="UP000824721">
    <property type="component" value="Chromosome"/>
</dbReference>
<reference evidence="2" key="1">
    <citation type="submission" date="2020-12" db="EMBL/GenBank/DDBJ databases">
        <title>Genome sequencing of genetic groups of Flavobacterium columnare.</title>
        <authorList>
            <person name="Waldbieser G.C."/>
            <person name="Griffin M.J."/>
            <person name="LaFrentz B.R."/>
        </authorList>
    </citation>
    <scope>NUCLEOTIDE SEQUENCE</scope>
    <source>
        <strain evidence="2">90-106</strain>
    </source>
</reference>
<accession>A0A8G0KWC9</accession>
<feature type="transmembrane region" description="Helical" evidence="1">
    <location>
        <begin position="39"/>
        <end position="56"/>
    </location>
</feature>
<sequence>MLFSLLTPDSDSTNNLTVILLSSFLSISAFIFDLKGFDILEFLISVTSILSQFMPFSKPCLIPVDSFFTSFLQESRKRMITKWVKKFFSF</sequence>
<feature type="transmembrane region" description="Helical" evidence="1">
    <location>
        <begin position="12"/>
        <end position="32"/>
    </location>
</feature>
<organism evidence="2">
    <name type="scientific">Flavobacterium columnare</name>
    <dbReference type="NCBI Taxonomy" id="996"/>
    <lineage>
        <taxon>Bacteria</taxon>
        <taxon>Pseudomonadati</taxon>
        <taxon>Bacteroidota</taxon>
        <taxon>Flavobacteriia</taxon>
        <taxon>Flavobacteriales</taxon>
        <taxon>Flavobacteriaceae</taxon>
        <taxon>Flavobacterium</taxon>
    </lineage>
</organism>
<dbReference type="KEGG" id="fdv:JJC05_15470"/>
<gene>
    <name evidence="2" type="ORF">JJC05_15470</name>
</gene>
<keyword evidence="1" id="KW-0812">Transmembrane</keyword>
<keyword evidence="1" id="KW-1133">Transmembrane helix</keyword>
<keyword evidence="1" id="KW-0472">Membrane</keyword>
<name>A0A8G0KWC9_9FLAO</name>
<evidence type="ECO:0000256" key="1">
    <source>
        <dbReference type="SAM" id="Phobius"/>
    </source>
</evidence>
<evidence type="ECO:0000313" key="2">
    <source>
        <dbReference type="EMBL" id="QYS88825.1"/>
    </source>
</evidence>
<protein>
    <submittedName>
        <fullName evidence="2">Uncharacterized protein</fullName>
    </submittedName>
</protein>